<dbReference type="EMBL" id="JACNEP010000001">
    <property type="protein sequence ID" value="MBC3764575.1"/>
    <property type="molecule type" value="Genomic_DNA"/>
</dbReference>
<keyword evidence="2" id="KW-1185">Reference proteome</keyword>
<name>A0A8J6IKT8_9ALTE</name>
<protein>
    <submittedName>
        <fullName evidence="1">Uncharacterized protein</fullName>
    </submittedName>
</protein>
<comment type="caution">
    <text evidence="1">The sequence shown here is derived from an EMBL/GenBank/DDBJ whole genome shotgun (WGS) entry which is preliminary data.</text>
</comment>
<dbReference type="AlphaFoldDB" id="A0A8J6IKT8"/>
<reference evidence="1" key="1">
    <citation type="journal article" date="2018" name="Int. J. Syst. Evol. Microbiol.">
        <title>Neptunicella marina gen. nov., sp. nov., isolated from surface seawater.</title>
        <authorList>
            <person name="Liu X."/>
            <person name="Lai Q."/>
            <person name="Du Y."/>
            <person name="Zhang X."/>
            <person name="Liu Z."/>
            <person name="Sun F."/>
            <person name="Shao Z."/>
        </authorList>
    </citation>
    <scope>NUCLEOTIDE SEQUENCE</scope>
    <source>
        <strain evidence="1">S27-2</strain>
    </source>
</reference>
<gene>
    <name evidence="1" type="ORF">H8B19_01710</name>
</gene>
<reference evidence="1" key="2">
    <citation type="submission" date="2020-08" db="EMBL/GenBank/DDBJ databases">
        <authorList>
            <person name="Lai Q."/>
        </authorList>
    </citation>
    <scope>NUCLEOTIDE SEQUENCE</scope>
    <source>
        <strain evidence="1">S27-2</strain>
    </source>
</reference>
<dbReference type="InterPro" id="IPR011990">
    <property type="entry name" value="TPR-like_helical_dom_sf"/>
</dbReference>
<evidence type="ECO:0000313" key="2">
    <source>
        <dbReference type="Proteomes" id="UP000601768"/>
    </source>
</evidence>
<sequence>MKPFIGIVLLCLFLRSDGNANIASISFYSKQFQSSFNYLWAQAIADAPDLAYTHLSQSDEIYWLTLAAQHQNADAQWRLANKLVGQKQQDFWLQQAAQNGLLQAQLLLAKRWKKKHPQLAHYWLAQAALQDASAAMQLAQLNWMNINNTPEHSAGLAQVTHWLEVAKQSGSAKASRYLAQIEQSTPYFLPYSRYQQSVSNAYHPLNCAMQIQPVVSSLAQWSRVSAYIQQFKTDESLQNLPVCFNAPVVISEQQLQCDKFSQNQQRILCDEYQLATMLSPVPFSHILIMSQQGKANVHNGILYLDEQDSYKVMLHELAHFAGLIDEYPLSQGLAAQFCNKEQVLPNLLIVKKSSSTEQKIPKWPQQWSASADEKLYKARTCDNTPYQAYKPFAGLSFMEFYDAGTKPHWYMAAWAQQINHRKNLIPAFVNFAQSASEQGDKTSADLWWQRYQDYINE</sequence>
<organism evidence="1 2">
    <name type="scientific">Neptunicella marina</name>
    <dbReference type="NCBI Taxonomy" id="2125989"/>
    <lineage>
        <taxon>Bacteria</taxon>
        <taxon>Pseudomonadati</taxon>
        <taxon>Pseudomonadota</taxon>
        <taxon>Gammaproteobacteria</taxon>
        <taxon>Alteromonadales</taxon>
        <taxon>Alteromonadaceae</taxon>
        <taxon>Neptunicella</taxon>
    </lineage>
</organism>
<evidence type="ECO:0000313" key="1">
    <source>
        <dbReference type="EMBL" id="MBC3764575.1"/>
    </source>
</evidence>
<proteinExistence type="predicted"/>
<dbReference type="RefSeq" id="WP_186505042.1">
    <property type="nucleotide sequence ID" value="NZ_JACNEP010000001.1"/>
</dbReference>
<dbReference type="Proteomes" id="UP000601768">
    <property type="component" value="Unassembled WGS sequence"/>
</dbReference>
<accession>A0A8J6IKT8</accession>
<dbReference type="Gene3D" id="1.25.40.10">
    <property type="entry name" value="Tetratricopeptide repeat domain"/>
    <property type="match status" value="1"/>
</dbReference>